<evidence type="ECO:0000313" key="3">
    <source>
        <dbReference type="Proteomes" id="UP000799770"/>
    </source>
</evidence>
<name>A0A6A5YNX1_9PLEO</name>
<dbReference type="EMBL" id="ML977345">
    <property type="protein sequence ID" value="KAF2108805.1"/>
    <property type="molecule type" value="Genomic_DNA"/>
</dbReference>
<dbReference type="InterPro" id="IPR052895">
    <property type="entry name" value="HetReg/Transcr_Mod"/>
</dbReference>
<dbReference type="PANTHER" id="PTHR24148">
    <property type="entry name" value="ANKYRIN REPEAT DOMAIN-CONTAINING PROTEIN 39 HOMOLOG-RELATED"/>
    <property type="match status" value="1"/>
</dbReference>
<dbReference type="AlphaFoldDB" id="A0A6A5YNX1"/>
<sequence>MTNVFTYHRTLNDRTIRLLKVMLEPESRTLTIQLVEKLLDQVDFDALSYVWGSQMERIPIKCNGKRLDIGVNLHAALHERRRRRCTKPLWADQICINQEDIEEKTSQVRMMRDIYATADRVIVWLGEQQPEDIDGLHLVERLYEKCGGKQYDADAGIYDFHDFDCEAREIPRPFFNPKWAAVFKLIGNPWFGRIWVIQELLVAGRSVVWKGSLNMDTNAILWVAILVGRHRNLYNSYGIVMGSPKYSVLMARNIAESYYRFKKTGPGAIYDVLSRNLGMGATDFRDRVFALAGVSLGLDQAFIDYRRTFREVACLVGKMTLLGFPNYRLNKEGNELLILKDNINEHRFPIEWLAFHANPQNHELGIPSWVPDLFSPHSPGLLMTGFYDTMYLRESRDLPKPRVRLGKQLYSMPEPSLDYWQICVPDEIEIEGAIFDCVRVVARNRPSLPLPSPSLKNCNDTWTAFEAVSKYETEMVYWLSDIRLLADPSLDCKGSIMDGPSFDAFWRTLLYNRGPRFDYSSPNQQVEGNLAVTFGYWYLWKKFQMQRRWQDGSLIWAVHDKMLAKLAEPFEEAEGRVRHARNFFVSQRGRIGWVPFRTSVGDQVCVLQGMRIPLILRPQGNRWEVIGACYVHELMDGQLWDLDCLQWKFMKFV</sequence>
<dbReference type="PANTHER" id="PTHR24148:SF64">
    <property type="entry name" value="HETEROKARYON INCOMPATIBILITY DOMAIN-CONTAINING PROTEIN"/>
    <property type="match status" value="1"/>
</dbReference>
<accession>A0A6A5YNX1</accession>
<evidence type="ECO:0000313" key="2">
    <source>
        <dbReference type="EMBL" id="KAF2108805.1"/>
    </source>
</evidence>
<reference evidence="2" key="1">
    <citation type="journal article" date="2020" name="Stud. Mycol.">
        <title>101 Dothideomycetes genomes: a test case for predicting lifestyles and emergence of pathogens.</title>
        <authorList>
            <person name="Haridas S."/>
            <person name="Albert R."/>
            <person name="Binder M."/>
            <person name="Bloem J."/>
            <person name="Labutti K."/>
            <person name="Salamov A."/>
            <person name="Andreopoulos B."/>
            <person name="Baker S."/>
            <person name="Barry K."/>
            <person name="Bills G."/>
            <person name="Bluhm B."/>
            <person name="Cannon C."/>
            <person name="Castanera R."/>
            <person name="Culley D."/>
            <person name="Daum C."/>
            <person name="Ezra D."/>
            <person name="Gonzalez J."/>
            <person name="Henrissat B."/>
            <person name="Kuo A."/>
            <person name="Liang C."/>
            <person name="Lipzen A."/>
            <person name="Lutzoni F."/>
            <person name="Magnuson J."/>
            <person name="Mondo S."/>
            <person name="Nolan M."/>
            <person name="Ohm R."/>
            <person name="Pangilinan J."/>
            <person name="Park H.-J."/>
            <person name="Ramirez L."/>
            <person name="Alfaro M."/>
            <person name="Sun H."/>
            <person name="Tritt A."/>
            <person name="Yoshinaga Y."/>
            <person name="Zwiers L.-H."/>
            <person name="Turgeon B."/>
            <person name="Goodwin S."/>
            <person name="Spatafora J."/>
            <person name="Crous P."/>
            <person name="Grigoriev I."/>
        </authorList>
    </citation>
    <scope>NUCLEOTIDE SEQUENCE</scope>
    <source>
        <strain evidence="2">CBS 627.86</strain>
    </source>
</reference>
<evidence type="ECO:0000259" key="1">
    <source>
        <dbReference type="Pfam" id="PF06985"/>
    </source>
</evidence>
<proteinExistence type="predicted"/>
<dbReference type="Proteomes" id="UP000799770">
    <property type="component" value="Unassembled WGS sequence"/>
</dbReference>
<organism evidence="2 3">
    <name type="scientific">Lophiotrema nucula</name>
    <dbReference type="NCBI Taxonomy" id="690887"/>
    <lineage>
        <taxon>Eukaryota</taxon>
        <taxon>Fungi</taxon>
        <taxon>Dikarya</taxon>
        <taxon>Ascomycota</taxon>
        <taxon>Pezizomycotina</taxon>
        <taxon>Dothideomycetes</taxon>
        <taxon>Pleosporomycetidae</taxon>
        <taxon>Pleosporales</taxon>
        <taxon>Lophiotremataceae</taxon>
        <taxon>Lophiotrema</taxon>
    </lineage>
</organism>
<dbReference type="InterPro" id="IPR010730">
    <property type="entry name" value="HET"/>
</dbReference>
<feature type="domain" description="Heterokaryon incompatibility" evidence="1">
    <location>
        <begin position="44"/>
        <end position="199"/>
    </location>
</feature>
<dbReference type="Pfam" id="PF26639">
    <property type="entry name" value="Het-6_barrel"/>
    <property type="match status" value="1"/>
</dbReference>
<protein>
    <submittedName>
        <fullName evidence="2">Heterokaryon incompatibility protein-domain-containing protein</fullName>
    </submittedName>
</protein>
<keyword evidence="3" id="KW-1185">Reference proteome</keyword>
<dbReference type="OrthoDB" id="2157530at2759"/>
<dbReference type="Pfam" id="PF06985">
    <property type="entry name" value="HET"/>
    <property type="match status" value="1"/>
</dbReference>
<gene>
    <name evidence="2" type="ORF">BDV96DRAFT_530256</name>
</gene>